<comment type="caution">
    <text evidence="11">The sequence shown here is derived from an EMBL/GenBank/DDBJ whole genome shotgun (WGS) entry which is preliminary data.</text>
</comment>
<dbReference type="Pfam" id="PF04971">
    <property type="entry name" value="Phage_holin_2_1"/>
    <property type="match status" value="1"/>
</dbReference>
<dbReference type="RefSeq" id="WP_004191041.1">
    <property type="nucleotide sequence ID" value="NZ_CABMOH010000001.1"/>
</dbReference>
<evidence type="ECO:0000313" key="5">
    <source>
        <dbReference type="EMBL" id="MBD3708113.1"/>
    </source>
</evidence>
<dbReference type="Proteomes" id="UP000616340">
    <property type="component" value="Unassembled WGS sequence"/>
</dbReference>
<dbReference type="EMBL" id="JACXTE010000001">
    <property type="protein sequence ID" value="MBD3708113.1"/>
    <property type="molecule type" value="Genomic_DNA"/>
</dbReference>
<dbReference type="Proteomes" id="UP000609027">
    <property type="component" value="Unassembled WGS sequence"/>
</dbReference>
<reference evidence="11" key="1">
    <citation type="submission" date="2020-07" db="EMBL/GenBank/DDBJ databases">
        <title>Clinical and genomic characterization of carbapenemase-producing Enterobacterales causing secondary infections during the COVID-19 crisis at a New York City hospital.</title>
        <authorList>
            <person name="Gomez-Simmonds A."/>
            <person name="Annavajhala M.K."/>
            <person name="Uhlemann A.-C."/>
        </authorList>
    </citation>
    <scope>NUCLEOTIDE SEQUENCE</scope>
    <source>
        <strain evidence="7">KP1827</strain>
        <strain evidence="11">KP1828</strain>
        <strain evidence="3">NK1590</strain>
        <strain evidence="5">NK1593</strain>
        <strain evidence="8">NK1594</strain>
        <strain evidence="4">NK1596</strain>
        <strain evidence="2">NK1597</strain>
        <strain evidence="9">NK1607</strain>
        <strain evidence="6">NK1677</strain>
    </source>
</reference>
<name>A0A927HY12_KLEPN</name>
<gene>
    <name evidence="7" type="ORF">IE979_25180</name>
    <name evidence="10" type="ORF">IE980_09135</name>
    <name evidence="11" type="ORF">IE980_28345</name>
    <name evidence="3" type="ORF">IE986_08310</name>
    <name evidence="5" type="ORF">IE987_11880</name>
    <name evidence="8" type="ORF">IE988_13410</name>
    <name evidence="4" type="ORF">IE990_25540</name>
    <name evidence="2" type="ORF">IE991_25345</name>
    <name evidence="9" type="ORF">IE992_08260</name>
    <name evidence="6" type="ORF">IE996_11385</name>
</gene>
<dbReference type="PIRSF" id="PIRSF030786">
    <property type="entry name" value="Lysis_S"/>
    <property type="match status" value="1"/>
</dbReference>
<organism evidence="11 12">
    <name type="scientific">Klebsiella pneumoniae</name>
    <dbReference type="NCBI Taxonomy" id="573"/>
    <lineage>
        <taxon>Bacteria</taxon>
        <taxon>Pseudomonadati</taxon>
        <taxon>Pseudomonadota</taxon>
        <taxon>Gammaproteobacteria</taxon>
        <taxon>Enterobacterales</taxon>
        <taxon>Enterobacteriaceae</taxon>
        <taxon>Klebsiella/Raoultella group</taxon>
        <taxon>Klebsiella</taxon>
        <taxon>Klebsiella pneumoniae complex</taxon>
    </lineage>
</organism>
<keyword evidence="1" id="KW-0472">Membrane</keyword>
<dbReference type="EMBL" id="JACXSX010000001">
    <property type="protein sequence ID" value="MBD3743757.1"/>
    <property type="molecule type" value="Genomic_DNA"/>
</dbReference>
<sequence>MKMTHRVSEVIALGTSTTSATFWFTRLLDSYTPGQWAAIGVIGSLVFTALTLFVNIYFKWLAYRRDKFSEE</sequence>
<feature type="transmembrane region" description="Helical" evidence="1">
    <location>
        <begin position="7"/>
        <end position="24"/>
    </location>
</feature>
<feature type="transmembrane region" description="Helical" evidence="1">
    <location>
        <begin position="36"/>
        <end position="58"/>
    </location>
</feature>
<accession>A0A927HY12</accession>
<dbReference type="EMBL" id="JACXTJ010000001">
    <property type="protein sequence ID" value="MBD3720981.1"/>
    <property type="molecule type" value="Genomic_DNA"/>
</dbReference>
<dbReference type="Proteomes" id="UP000622731">
    <property type="component" value="Unassembled WGS sequence"/>
</dbReference>
<proteinExistence type="predicted"/>
<dbReference type="EMBL" id="JACXTF010000001">
    <property type="protein sequence ID" value="MBD3719952.1"/>
    <property type="molecule type" value="Genomic_DNA"/>
</dbReference>
<dbReference type="Proteomes" id="UP000631473">
    <property type="component" value="Unassembled WGS sequence"/>
</dbReference>
<dbReference type="AlphaFoldDB" id="A0A927HY12"/>
<evidence type="ECO:0000313" key="4">
    <source>
        <dbReference type="EMBL" id="MBD3704835.1"/>
    </source>
</evidence>
<dbReference type="EMBL" id="JACXTD010000001">
    <property type="protein sequence ID" value="MBD3702007.1"/>
    <property type="molecule type" value="Genomic_DNA"/>
</dbReference>
<evidence type="ECO:0000313" key="6">
    <source>
        <dbReference type="EMBL" id="MBD3709279.1"/>
    </source>
</evidence>
<dbReference type="Proteomes" id="UP000655796">
    <property type="component" value="Unassembled WGS sequence"/>
</dbReference>
<dbReference type="EMBL" id="JACXTN010000001">
    <property type="protein sequence ID" value="MBD3709279.1"/>
    <property type="molecule type" value="Genomic_DNA"/>
</dbReference>
<dbReference type="Proteomes" id="UP000623974">
    <property type="component" value="Unassembled WGS sequence"/>
</dbReference>
<evidence type="ECO:0000313" key="12">
    <source>
        <dbReference type="Proteomes" id="UP000623974"/>
    </source>
</evidence>
<dbReference type="EMBL" id="JACXTH010000002">
    <property type="protein sequence ID" value="MBD3704835.1"/>
    <property type="molecule type" value="Genomic_DNA"/>
</dbReference>
<dbReference type="Proteomes" id="UP000657739">
    <property type="component" value="Unassembled WGS sequence"/>
</dbReference>
<dbReference type="EMBL" id="JACXSW010000013">
    <property type="protein sequence ID" value="MBD3716433.1"/>
    <property type="molecule type" value="Genomic_DNA"/>
</dbReference>
<evidence type="ECO:0000313" key="2">
    <source>
        <dbReference type="EMBL" id="MBD3701392.1"/>
    </source>
</evidence>
<dbReference type="GO" id="GO:0001907">
    <property type="term" value="P:symbiont-mediated killing of host cell"/>
    <property type="evidence" value="ECO:0007669"/>
    <property type="project" value="InterPro"/>
</dbReference>
<dbReference type="Proteomes" id="UP000652007">
    <property type="component" value="Unassembled WGS sequence"/>
</dbReference>
<dbReference type="Proteomes" id="UP000639195">
    <property type="component" value="Unassembled WGS sequence"/>
</dbReference>
<dbReference type="EMBL" id="JACXSX010000002">
    <property type="protein sequence ID" value="MBD3744396.1"/>
    <property type="molecule type" value="Genomic_DNA"/>
</dbReference>
<evidence type="ECO:0000313" key="3">
    <source>
        <dbReference type="EMBL" id="MBD3702007.1"/>
    </source>
</evidence>
<dbReference type="GO" id="GO:0140911">
    <property type="term" value="F:pore-forming activity"/>
    <property type="evidence" value="ECO:0007669"/>
    <property type="project" value="InterPro"/>
</dbReference>
<evidence type="ECO:0000313" key="9">
    <source>
        <dbReference type="EMBL" id="MBD3720981.1"/>
    </source>
</evidence>
<evidence type="ECO:0000313" key="7">
    <source>
        <dbReference type="EMBL" id="MBD3716433.1"/>
    </source>
</evidence>
<dbReference type="EMBL" id="JACXTI010000002">
    <property type="protein sequence ID" value="MBD3701392.1"/>
    <property type="molecule type" value="Genomic_DNA"/>
</dbReference>
<evidence type="ECO:0000313" key="8">
    <source>
        <dbReference type="EMBL" id="MBD3719952.1"/>
    </source>
</evidence>
<dbReference type="InterPro" id="IPR007054">
    <property type="entry name" value="Lysis_S"/>
</dbReference>
<evidence type="ECO:0000256" key="1">
    <source>
        <dbReference type="SAM" id="Phobius"/>
    </source>
</evidence>
<evidence type="ECO:0000313" key="11">
    <source>
        <dbReference type="EMBL" id="MBD3744396.1"/>
    </source>
</evidence>
<keyword evidence="1" id="KW-0812">Transmembrane</keyword>
<evidence type="ECO:0000313" key="10">
    <source>
        <dbReference type="EMBL" id="MBD3743757.1"/>
    </source>
</evidence>
<keyword evidence="1" id="KW-1133">Transmembrane helix</keyword>
<protein>
    <submittedName>
        <fullName evidence="11">Class II holin family protein</fullName>
    </submittedName>
</protein>